<evidence type="ECO:0000313" key="8">
    <source>
        <dbReference type="Proteomes" id="UP000229370"/>
    </source>
</evidence>
<keyword evidence="3 6" id="KW-0249">Electron transport</keyword>
<gene>
    <name evidence="7" type="ORF">CO007_00695</name>
</gene>
<accession>A0A2M8GNS8</accession>
<organism evidence="7 8">
    <name type="scientific">Candidatus Roizmanbacteria bacterium CG_4_8_14_3_um_filter_36_10</name>
    <dbReference type="NCBI Taxonomy" id="1974834"/>
    <lineage>
        <taxon>Bacteria</taxon>
        <taxon>Candidatus Roizmaniibacteriota</taxon>
    </lineage>
</organism>
<name>A0A2M8GNS8_9BACT</name>
<dbReference type="Pfam" id="PF13459">
    <property type="entry name" value="Fer4_15"/>
    <property type="match status" value="1"/>
</dbReference>
<dbReference type="GO" id="GO:0009055">
    <property type="term" value="F:electron transfer activity"/>
    <property type="evidence" value="ECO:0007669"/>
    <property type="project" value="UniProtKB-UniRule"/>
</dbReference>
<keyword evidence="4 6" id="KW-0408">Iron</keyword>
<comment type="caution">
    <text evidence="7">The sequence shown here is derived from an EMBL/GenBank/DDBJ whole genome shotgun (WGS) entry which is preliminary data.</text>
</comment>
<comment type="function">
    <text evidence="6">Ferredoxins are iron-sulfur proteins that transfer electrons in a wide variety of metabolic reactions.</text>
</comment>
<dbReference type="Gene3D" id="3.30.70.20">
    <property type="match status" value="1"/>
</dbReference>
<dbReference type="InterPro" id="IPR001080">
    <property type="entry name" value="3Fe4S_ferredoxin"/>
</dbReference>
<reference evidence="8" key="1">
    <citation type="submission" date="2017-09" db="EMBL/GenBank/DDBJ databases">
        <title>Depth-based differentiation of microbial function through sediment-hosted aquifers and enrichment of novel symbionts in the deep terrestrial subsurface.</title>
        <authorList>
            <person name="Probst A.J."/>
            <person name="Ladd B."/>
            <person name="Jarett J.K."/>
            <person name="Geller-Mcgrath D.E."/>
            <person name="Sieber C.M.K."/>
            <person name="Emerson J.B."/>
            <person name="Anantharaman K."/>
            <person name="Thomas B.C."/>
            <person name="Malmstrom R."/>
            <person name="Stieglmeier M."/>
            <person name="Klingl A."/>
            <person name="Woyke T."/>
            <person name="Ryan C.M."/>
            <person name="Banfield J.F."/>
        </authorList>
    </citation>
    <scope>NUCLEOTIDE SEQUENCE [LARGE SCALE GENOMIC DNA]</scope>
</reference>
<sequence length="91" mass="9752">MDNQSLKDTNNPSGPVRTRNLKIKVDRDLCIGAATCVAIAPKTFVLDSEAKAIILDSVDQETEASIIDAAKGCPVAAIIIEDKKGNRIFPK</sequence>
<evidence type="ECO:0000313" key="7">
    <source>
        <dbReference type="EMBL" id="PJC82203.1"/>
    </source>
</evidence>
<evidence type="ECO:0000256" key="2">
    <source>
        <dbReference type="ARBA" id="ARBA00022723"/>
    </source>
</evidence>
<evidence type="ECO:0000256" key="5">
    <source>
        <dbReference type="ARBA" id="ARBA00023014"/>
    </source>
</evidence>
<dbReference type="SUPFAM" id="SSF54862">
    <property type="entry name" value="4Fe-4S ferredoxins"/>
    <property type="match status" value="1"/>
</dbReference>
<keyword evidence="2 6" id="KW-0479">Metal-binding</keyword>
<dbReference type="PRINTS" id="PR00352">
    <property type="entry name" value="3FE4SFRDOXIN"/>
</dbReference>
<evidence type="ECO:0000256" key="6">
    <source>
        <dbReference type="RuleBase" id="RU368020"/>
    </source>
</evidence>
<keyword evidence="1 6" id="KW-0813">Transport</keyword>
<dbReference type="InterPro" id="IPR051269">
    <property type="entry name" value="Fe-S_cluster_ET"/>
</dbReference>
<dbReference type="PANTHER" id="PTHR36923:SF3">
    <property type="entry name" value="FERREDOXIN"/>
    <property type="match status" value="1"/>
</dbReference>
<dbReference type="GO" id="GO:0005506">
    <property type="term" value="F:iron ion binding"/>
    <property type="evidence" value="ECO:0007669"/>
    <property type="project" value="UniProtKB-UniRule"/>
</dbReference>
<dbReference type="AlphaFoldDB" id="A0A2M8GNS8"/>
<dbReference type="Proteomes" id="UP000229370">
    <property type="component" value="Unassembled WGS sequence"/>
</dbReference>
<keyword evidence="5 6" id="KW-0411">Iron-sulfur</keyword>
<dbReference type="PANTHER" id="PTHR36923">
    <property type="entry name" value="FERREDOXIN"/>
    <property type="match status" value="1"/>
</dbReference>
<dbReference type="EMBL" id="PFQK01000018">
    <property type="protein sequence ID" value="PJC82203.1"/>
    <property type="molecule type" value="Genomic_DNA"/>
</dbReference>
<dbReference type="GO" id="GO:0051536">
    <property type="term" value="F:iron-sulfur cluster binding"/>
    <property type="evidence" value="ECO:0007669"/>
    <property type="project" value="UniProtKB-KW"/>
</dbReference>
<evidence type="ECO:0000256" key="3">
    <source>
        <dbReference type="ARBA" id="ARBA00022982"/>
    </source>
</evidence>
<protein>
    <recommendedName>
        <fullName evidence="6">Ferredoxin</fullName>
    </recommendedName>
</protein>
<evidence type="ECO:0000256" key="4">
    <source>
        <dbReference type="ARBA" id="ARBA00023004"/>
    </source>
</evidence>
<proteinExistence type="predicted"/>
<evidence type="ECO:0000256" key="1">
    <source>
        <dbReference type="ARBA" id="ARBA00022448"/>
    </source>
</evidence>